<dbReference type="EMBL" id="MU003496">
    <property type="protein sequence ID" value="KAF2475608.1"/>
    <property type="molecule type" value="Genomic_DNA"/>
</dbReference>
<protein>
    <submittedName>
        <fullName evidence="1">Uncharacterized protein</fullName>
    </submittedName>
</protein>
<evidence type="ECO:0000313" key="2">
    <source>
        <dbReference type="Proteomes" id="UP000799755"/>
    </source>
</evidence>
<organism evidence="1 2">
    <name type="scientific">Lindgomyces ingoldianus</name>
    <dbReference type="NCBI Taxonomy" id="673940"/>
    <lineage>
        <taxon>Eukaryota</taxon>
        <taxon>Fungi</taxon>
        <taxon>Dikarya</taxon>
        <taxon>Ascomycota</taxon>
        <taxon>Pezizomycotina</taxon>
        <taxon>Dothideomycetes</taxon>
        <taxon>Pleosporomycetidae</taxon>
        <taxon>Pleosporales</taxon>
        <taxon>Lindgomycetaceae</taxon>
        <taxon>Lindgomyces</taxon>
    </lineage>
</organism>
<proteinExistence type="predicted"/>
<name>A0ACB6R8G4_9PLEO</name>
<keyword evidence="2" id="KW-1185">Reference proteome</keyword>
<dbReference type="Proteomes" id="UP000799755">
    <property type="component" value="Unassembled WGS sequence"/>
</dbReference>
<accession>A0ACB6R8G4</accession>
<sequence>MPNLPRQLSITTPRILDPLSITAGSTSSAVVESGNLRGTSTNRKEDAASSQVAIGPTSLQFADFGFAFGSNFQILVLGEYGVSLLSLAEIGCASCLSQLGMTARTQCDGFHHRFSMSPQPRDGASNSQQHDSSSCPEVYFSTRSKISTVTFTQPFSKPKLFVQRPRHRYKPAPASQASLAPIILEAPIYGNYNSGSSAVMIPVAPTLAVRYQLKVHCSRQRSRIQSISS</sequence>
<gene>
    <name evidence="1" type="ORF">BDR25DRAFT_340294</name>
</gene>
<reference evidence="1" key="1">
    <citation type="journal article" date="2020" name="Stud. Mycol.">
        <title>101 Dothideomycetes genomes: a test case for predicting lifestyles and emergence of pathogens.</title>
        <authorList>
            <person name="Haridas S."/>
            <person name="Albert R."/>
            <person name="Binder M."/>
            <person name="Bloem J."/>
            <person name="Labutti K."/>
            <person name="Salamov A."/>
            <person name="Andreopoulos B."/>
            <person name="Baker S."/>
            <person name="Barry K."/>
            <person name="Bills G."/>
            <person name="Bluhm B."/>
            <person name="Cannon C."/>
            <person name="Castanera R."/>
            <person name="Culley D."/>
            <person name="Daum C."/>
            <person name="Ezra D."/>
            <person name="Gonzalez J."/>
            <person name="Henrissat B."/>
            <person name="Kuo A."/>
            <person name="Liang C."/>
            <person name="Lipzen A."/>
            <person name="Lutzoni F."/>
            <person name="Magnuson J."/>
            <person name="Mondo S."/>
            <person name="Nolan M."/>
            <person name="Ohm R."/>
            <person name="Pangilinan J."/>
            <person name="Park H.-J."/>
            <person name="Ramirez L."/>
            <person name="Alfaro M."/>
            <person name="Sun H."/>
            <person name="Tritt A."/>
            <person name="Yoshinaga Y."/>
            <person name="Zwiers L.-H."/>
            <person name="Turgeon B."/>
            <person name="Goodwin S."/>
            <person name="Spatafora J."/>
            <person name="Crous P."/>
            <person name="Grigoriev I."/>
        </authorList>
    </citation>
    <scope>NUCLEOTIDE SEQUENCE</scope>
    <source>
        <strain evidence="1">ATCC 200398</strain>
    </source>
</reference>
<evidence type="ECO:0000313" key="1">
    <source>
        <dbReference type="EMBL" id="KAF2475608.1"/>
    </source>
</evidence>
<comment type="caution">
    <text evidence="1">The sequence shown here is derived from an EMBL/GenBank/DDBJ whole genome shotgun (WGS) entry which is preliminary data.</text>
</comment>